<evidence type="ECO:0000313" key="1">
    <source>
        <dbReference type="EMBL" id="CAD0083349.1"/>
    </source>
</evidence>
<proteinExistence type="predicted"/>
<dbReference type="Proteomes" id="UP000716446">
    <property type="component" value="Unassembled WGS sequence"/>
</dbReference>
<dbReference type="Gene3D" id="3.30.710.10">
    <property type="entry name" value="Potassium Channel Kv1.1, Chain A"/>
    <property type="match status" value="1"/>
</dbReference>
<reference evidence="1" key="1">
    <citation type="submission" date="2020-06" db="EMBL/GenBank/DDBJ databases">
        <authorList>
            <person name="Onetto C."/>
        </authorList>
    </citation>
    <scope>NUCLEOTIDE SEQUENCE</scope>
</reference>
<gene>
    <name evidence="1" type="ORF">AWRI4619_LOCUS1916</name>
</gene>
<accession>A0A9N8P5N3</accession>
<name>A0A9N8P5N3_9PEZI</name>
<comment type="caution">
    <text evidence="1">The sequence shown here is derived from an EMBL/GenBank/DDBJ whole genome shotgun (WGS) entry which is preliminary data.</text>
</comment>
<dbReference type="InterPro" id="IPR011333">
    <property type="entry name" value="SKP1/BTB/POZ_sf"/>
</dbReference>
<keyword evidence="2" id="KW-1185">Reference proteome</keyword>
<protein>
    <recommendedName>
        <fullName evidence="3">BTB domain-containing protein</fullName>
    </recommendedName>
</protein>
<dbReference type="EMBL" id="CAIJEN010000002">
    <property type="protein sequence ID" value="CAD0083349.1"/>
    <property type="molecule type" value="Genomic_DNA"/>
</dbReference>
<evidence type="ECO:0000313" key="2">
    <source>
        <dbReference type="Proteomes" id="UP000716446"/>
    </source>
</evidence>
<organism evidence="1 2">
    <name type="scientific">Aureobasidium vineae</name>
    <dbReference type="NCBI Taxonomy" id="2773715"/>
    <lineage>
        <taxon>Eukaryota</taxon>
        <taxon>Fungi</taxon>
        <taxon>Dikarya</taxon>
        <taxon>Ascomycota</taxon>
        <taxon>Pezizomycotina</taxon>
        <taxon>Dothideomycetes</taxon>
        <taxon>Dothideomycetidae</taxon>
        <taxon>Dothideales</taxon>
        <taxon>Saccotheciaceae</taxon>
        <taxon>Aureobasidium</taxon>
    </lineage>
</organism>
<sequence length="176" mass="20560">MQFANEAEYEINDYTPEVVYTMIKHIYGFWYHQEHIARSPSADETLDFWILVAHEYQVSSLTTAVTKSILNHLDEQSCRVRASLWPESSKKKLYKTLQKISELYGEFKLSDTSCLDGIAKILTKRSFWVYEQKIQVSKIMESSEPICARLIREMGKGRKYSACRNCDHHVPDPNEQ</sequence>
<evidence type="ECO:0008006" key="3">
    <source>
        <dbReference type="Google" id="ProtNLM"/>
    </source>
</evidence>
<dbReference type="AlphaFoldDB" id="A0A9N8P5N3"/>